<evidence type="ECO:0000256" key="1">
    <source>
        <dbReference type="SAM" id="MobiDB-lite"/>
    </source>
</evidence>
<dbReference type="EMBL" id="GBRH01223643">
    <property type="protein sequence ID" value="JAD74252.1"/>
    <property type="molecule type" value="Transcribed_RNA"/>
</dbReference>
<reference evidence="2" key="1">
    <citation type="submission" date="2014-09" db="EMBL/GenBank/DDBJ databases">
        <authorList>
            <person name="Magalhaes I.L.F."/>
            <person name="Oliveira U."/>
            <person name="Santos F.R."/>
            <person name="Vidigal T.H.D.A."/>
            <person name="Brescovit A.D."/>
            <person name="Santos A.J."/>
        </authorList>
    </citation>
    <scope>NUCLEOTIDE SEQUENCE</scope>
    <source>
        <tissue evidence="2">Shoot tissue taken approximately 20 cm above the soil surface</tissue>
    </source>
</reference>
<protein>
    <submittedName>
        <fullName evidence="2">Uncharacterized protein</fullName>
    </submittedName>
</protein>
<evidence type="ECO:0000313" key="2">
    <source>
        <dbReference type="EMBL" id="JAD74252.1"/>
    </source>
</evidence>
<accession>A0A0A9CRX0</accession>
<dbReference type="AlphaFoldDB" id="A0A0A9CRX0"/>
<feature type="region of interest" description="Disordered" evidence="1">
    <location>
        <begin position="107"/>
        <end position="130"/>
    </location>
</feature>
<organism evidence="2">
    <name type="scientific">Arundo donax</name>
    <name type="common">Giant reed</name>
    <name type="synonym">Donax arundinaceus</name>
    <dbReference type="NCBI Taxonomy" id="35708"/>
    <lineage>
        <taxon>Eukaryota</taxon>
        <taxon>Viridiplantae</taxon>
        <taxon>Streptophyta</taxon>
        <taxon>Embryophyta</taxon>
        <taxon>Tracheophyta</taxon>
        <taxon>Spermatophyta</taxon>
        <taxon>Magnoliopsida</taxon>
        <taxon>Liliopsida</taxon>
        <taxon>Poales</taxon>
        <taxon>Poaceae</taxon>
        <taxon>PACMAD clade</taxon>
        <taxon>Arundinoideae</taxon>
        <taxon>Arundineae</taxon>
        <taxon>Arundo</taxon>
    </lineage>
</organism>
<name>A0A0A9CRX0_ARUDO</name>
<proteinExistence type="predicted"/>
<reference evidence="2" key="2">
    <citation type="journal article" date="2015" name="Data Brief">
        <title>Shoot transcriptome of the giant reed, Arundo donax.</title>
        <authorList>
            <person name="Barrero R.A."/>
            <person name="Guerrero F.D."/>
            <person name="Moolhuijzen P."/>
            <person name="Goolsby J.A."/>
            <person name="Tidwell J."/>
            <person name="Bellgard S.E."/>
            <person name="Bellgard M.I."/>
        </authorList>
    </citation>
    <scope>NUCLEOTIDE SEQUENCE</scope>
    <source>
        <tissue evidence="2">Shoot tissue taken approximately 20 cm above the soil surface</tissue>
    </source>
</reference>
<sequence>MPTSALTMAWHLAAAPKKSPRTTPCCLNTIRFYRDGAVHACLFFHCRSEWRVERRGCRRQNRRQWPSRVADHERSGVAGVGVDIGEAQQVGAPRLGKAVVFKAGPCAASESKAAPRGWSQSGRCRPHRQE</sequence>